<keyword evidence="3" id="KW-1185">Reference proteome</keyword>
<sequence length="115" mass="13010">MIKRKKLIEERQKLRTSLKEKREARTGNSTAHPNNSTTPTSYADAARSTPQQTPPQNQAPGSIGDAFNQLKDPECVHMFQIIKKYISISKSKKSTADKFTEIMTLLEIDNTFNVQ</sequence>
<evidence type="ECO:0000313" key="3">
    <source>
        <dbReference type="Proteomes" id="UP000887013"/>
    </source>
</evidence>
<feature type="compositionally biased region" description="Polar residues" evidence="1">
    <location>
        <begin position="26"/>
        <end position="41"/>
    </location>
</feature>
<name>A0A8X6NHR8_NEPPI</name>
<feature type="region of interest" description="Disordered" evidence="1">
    <location>
        <begin position="1"/>
        <end position="68"/>
    </location>
</feature>
<evidence type="ECO:0000256" key="1">
    <source>
        <dbReference type="SAM" id="MobiDB-lite"/>
    </source>
</evidence>
<dbReference type="EMBL" id="BMAW01104326">
    <property type="protein sequence ID" value="GFT13743.1"/>
    <property type="molecule type" value="Genomic_DNA"/>
</dbReference>
<reference evidence="2" key="1">
    <citation type="submission" date="2020-08" db="EMBL/GenBank/DDBJ databases">
        <title>Multicomponent nature underlies the extraordinary mechanical properties of spider dragline silk.</title>
        <authorList>
            <person name="Kono N."/>
            <person name="Nakamura H."/>
            <person name="Mori M."/>
            <person name="Yoshida Y."/>
            <person name="Ohtoshi R."/>
            <person name="Malay A.D."/>
            <person name="Moran D.A.P."/>
            <person name="Tomita M."/>
            <person name="Numata K."/>
            <person name="Arakawa K."/>
        </authorList>
    </citation>
    <scope>NUCLEOTIDE SEQUENCE</scope>
</reference>
<comment type="caution">
    <text evidence="2">The sequence shown here is derived from an EMBL/GenBank/DDBJ whole genome shotgun (WGS) entry which is preliminary data.</text>
</comment>
<gene>
    <name evidence="2" type="ORF">NPIL_646071</name>
</gene>
<organism evidence="2 3">
    <name type="scientific">Nephila pilipes</name>
    <name type="common">Giant wood spider</name>
    <name type="synonym">Nephila maculata</name>
    <dbReference type="NCBI Taxonomy" id="299642"/>
    <lineage>
        <taxon>Eukaryota</taxon>
        <taxon>Metazoa</taxon>
        <taxon>Ecdysozoa</taxon>
        <taxon>Arthropoda</taxon>
        <taxon>Chelicerata</taxon>
        <taxon>Arachnida</taxon>
        <taxon>Araneae</taxon>
        <taxon>Araneomorphae</taxon>
        <taxon>Entelegynae</taxon>
        <taxon>Araneoidea</taxon>
        <taxon>Nephilidae</taxon>
        <taxon>Nephila</taxon>
    </lineage>
</organism>
<dbReference type="Proteomes" id="UP000887013">
    <property type="component" value="Unassembled WGS sequence"/>
</dbReference>
<feature type="compositionally biased region" description="Basic and acidic residues" evidence="1">
    <location>
        <begin position="7"/>
        <end position="25"/>
    </location>
</feature>
<feature type="compositionally biased region" description="Low complexity" evidence="1">
    <location>
        <begin position="49"/>
        <end position="60"/>
    </location>
</feature>
<protein>
    <submittedName>
        <fullName evidence="2">Uncharacterized protein</fullName>
    </submittedName>
</protein>
<accession>A0A8X6NHR8</accession>
<proteinExistence type="predicted"/>
<dbReference type="AlphaFoldDB" id="A0A8X6NHR8"/>
<evidence type="ECO:0000313" key="2">
    <source>
        <dbReference type="EMBL" id="GFT13743.1"/>
    </source>
</evidence>